<accession>A0A011QT48</accession>
<evidence type="ECO:0000256" key="1">
    <source>
        <dbReference type="SAM" id="MobiDB-lite"/>
    </source>
</evidence>
<protein>
    <submittedName>
        <fullName evidence="2">Uncharacterized protein</fullName>
    </submittedName>
</protein>
<dbReference type="EMBL" id="JEMX01000014">
    <property type="protein sequence ID" value="EXI81999.1"/>
    <property type="molecule type" value="Genomic_DNA"/>
</dbReference>
<feature type="compositionally biased region" description="Basic and acidic residues" evidence="1">
    <location>
        <begin position="14"/>
        <end position="28"/>
    </location>
</feature>
<name>A0A011QT48_9PROT</name>
<dbReference type="PATRIC" id="fig|1454003.3.peg.849"/>
<reference evidence="2 3" key="1">
    <citation type="submission" date="2014-02" db="EMBL/GenBank/DDBJ databases">
        <title>Expanding our view of genomic diversity in Candidatus Accumulibacter clades.</title>
        <authorList>
            <person name="Skennerton C.T."/>
            <person name="Barr J.J."/>
            <person name="Slater F.R."/>
            <person name="Bond P.L."/>
            <person name="Tyson G.W."/>
        </authorList>
    </citation>
    <scope>NUCLEOTIDE SEQUENCE [LARGE SCALE GENOMIC DNA]</scope>
    <source>
        <strain evidence="3">BA-92</strain>
    </source>
</reference>
<feature type="region of interest" description="Disordered" evidence="1">
    <location>
        <begin position="1"/>
        <end position="28"/>
    </location>
</feature>
<gene>
    <name evidence="2" type="ORF">AW10_00826</name>
</gene>
<evidence type="ECO:0000313" key="2">
    <source>
        <dbReference type="EMBL" id="EXI81999.1"/>
    </source>
</evidence>
<comment type="caution">
    <text evidence="2">The sequence shown here is derived from an EMBL/GenBank/DDBJ whole genome shotgun (WGS) entry which is preliminary data.</text>
</comment>
<organism evidence="2 3">
    <name type="scientific">Candidatus Accumulibacter appositus</name>
    <dbReference type="NCBI Taxonomy" id="1454003"/>
    <lineage>
        <taxon>Bacteria</taxon>
        <taxon>Pseudomonadati</taxon>
        <taxon>Pseudomonadota</taxon>
        <taxon>Betaproteobacteria</taxon>
        <taxon>Candidatus Accumulibacter</taxon>
    </lineage>
</organism>
<dbReference type="AlphaFoldDB" id="A0A011QT48"/>
<sequence length="111" mass="12037">MTAAIADHDADDATIPRREGAIPCRDDHPHDAIVRDIAGKGSAGWKNDSGYPRRSLAENMMPRLKPLDDSPTSRSFERQVSEGHVRAVIINAFTYPGMAQSVRVGKISPAA</sequence>
<proteinExistence type="predicted"/>
<evidence type="ECO:0000313" key="3">
    <source>
        <dbReference type="Proteomes" id="UP000021816"/>
    </source>
</evidence>
<dbReference type="Proteomes" id="UP000021816">
    <property type="component" value="Unassembled WGS sequence"/>
</dbReference>